<reference evidence="3" key="1">
    <citation type="submission" date="2021-01" db="EMBL/GenBank/DDBJ databases">
        <authorList>
            <person name="Corre E."/>
            <person name="Pelletier E."/>
            <person name="Niang G."/>
            <person name="Scheremetjew M."/>
            <person name="Finn R."/>
            <person name="Kale V."/>
            <person name="Holt S."/>
            <person name="Cochrane G."/>
            <person name="Meng A."/>
            <person name="Brown T."/>
            <person name="Cohen L."/>
        </authorList>
    </citation>
    <scope>NUCLEOTIDE SEQUENCE</scope>
    <source>
        <strain evidence="3">CCMP1381</strain>
    </source>
</reference>
<protein>
    <recommendedName>
        <fullName evidence="2">ArsA/GET3 Anion-transporting ATPase-like domain-containing protein</fullName>
    </recommendedName>
</protein>
<sequence length="736" mass="78044">MKLLSCLLVGTVLVIRSADAFVGLKRRNVFHSGFHSAARRACRMSGVAPFHELLSPPAGEGLRFVFVGGKGGVGKTSCSSAIAVTLADAGLRTLVVSVDPAHSLGDVLATDLPRGSNNAVPIFGCDDNLYAMEIDAEASLKEFTDAIAGFDLAAVAKEIGGQAGADFASNLGLDEFAGILRNPPPGVDELVALNAVVRLARGTDASGMQSFDRVIIDTAPTGHALRLLSAPEFLEDFLDKLLSFRSKLDSVLGLATTMLGLNAGALTAKLDAAVIAADNYRTQIKSLRDLLTDPTATQFVVVAGPTALAVAETERLVSSLEDSGVTTRSLIVNKVLGANTNEKFTDQLKKGQTSAMERVDSRLSKKVDVTSVPFFDTELVGTYALRYMAQNAFEPTAQGSSWDTLAHGDSGDQRLVLVGGKGGVGKTSTSAALGVFCADAGQDTIVVSTDPAHSLGDALGLKLVPGEVTPISDAALSGEGSLYALEVDVDSSVAEFQSLVKDAIQSAEAGSQDSFLGQQLGQLNLGDLTSVLDTPPPGVDELVALAKVLALLRDDSKTRFSRIILDTAPTGHTLRLLTLPSFLGDLLDRVMALKSRLQGFFKSSSGTEPARDRLRDLQVQMFELEDILRDENRCEFVVVTIATEVALAETERLVESLISEEVAVGNVVVNQLLDTTTTDAYLERIVRGQDVCLGRLEKIAQDNDLVLTSMPWLDVEARSVYGLRAFGQMLMSPREL</sequence>
<gene>
    <name evidence="3" type="ORF">DSPE1174_LOCUS5880</name>
</gene>
<feature type="chain" id="PRO_5031103714" description="ArsA/GET3 Anion-transporting ATPase-like domain-containing protein" evidence="1">
    <location>
        <begin position="21"/>
        <end position="736"/>
    </location>
</feature>
<dbReference type="InterPro" id="IPR027417">
    <property type="entry name" value="P-loop_NTPase"/>
</dbReference>
<feature type="signal peptide" evidence="1">
    <location>
        <begin position="1"/>
        <end position="20"/>
    </location>
</feature>
<dbReference type="InterPro" id="IPR016300">
    <property type="entry name" value="ATPase_ArsA/GET3"/>
</dbReference>
<dbReference type="GO" id="GO:0071816">
    <property type="term" value="P:tail-anchored membrane protein insertion into ER membrane"/>
    <property type="evidence" value="ECO:0007669"/>
    <property type="project" value="TreeGrafter"/>
</dbReference>
<name>A0A7S2B6R7_9STRA</name>
<dbReference type="EMBL" id="HBGS01011186">
    <property type="protein sequence ID" value="CAD9387733.1"/>
    <property type="molecule type" value="Transcribed_RNA"/>
</dbReference>
<dbReference type="AlphaFoldDB" id="A0A7S2B6R7"/>
<dbReference type="GO" id="GO:0016887">
    <property type="term" value="F:ATP hydrolysis activity"/>
    <property type="evidence" value="ECO:0007669"/>
    <property type="project" value="InterPro"/>
</dbReference>
<dbReference type="CDD" id="cd02035">
    <property type="entry name" value="ArsA"/>
    <property type="match status" value="2"/>
</dbReference>
<proteinExistence type="predicted"/>
<dbReference type="NCBIfam" id="TIGR00345">
    <property type="entry name" value="GET3_arsA_TRC40"/>
    <property type="match status" value="2"/>
</dbReference>
<evidence type="ECO:0000256" key="1">
    <source>
        <dbReference type="SAM" id="SignalP"/>
    </source>
</evidence>
<dbReference type="InterPro" id="IPR025723">
    <property type="entry name" value="ArsA/GET3_ATPase-like"/>
</dbReference>
<dbReference type="GO" id="GO:0005524">
    <property type="term" value="F:ATP binding"/>
    <property type="evidence" value="ECO:0007669"/>
    <property type="project" value="InterPro"/>
</dbReference>
<dbReference type="PANTHER" id="PTHR10803">
    <property type="entry name" value="ARSENICAL PUMP-DRIVING ATPASE ARSENITE-TRANSLOCATING ATPASE"/>
    <property type="match status" value="1"/>
</dbReference>
<evidence type="ECO:0000313" key="3">
    <source>
        <dbReference type="EMBL" id="CAD9387733.1"/>
    </source>
</evidence>
<dbReference type="Gene3D" id="3.40.50.300">
    <property type="entry name" value="P-loop containing nucleotide triphosphate hydrolases"/>
    <property type="match status" value="2"/>
</dbReference>
<accession>A0A7S2B6R7</accession>
<evidence type="ECO:0000259" key="2">
    <source>
        <dbReference type="Pfam" id="PF02374"/>
    </source>
</evidence>
<dbReference type="GO" id="GO:0043529">
    <property type="term" value="C:GET complex"/>
    <property type="evidence" value="ECO:0007669"/>
    <property type="project" value="TreeGrafter"/>
</dbReference>
<dbReference type="SUPFAM" id="SSF52540">
    <property type="entry name" value="P-loop containing nucleoside triphosphate hydrolases"/>
    <property type="match status" value="2"/>
</dbReference>
<dbReference type="PANTHER" id="PTHR10803:SF0">
    <property type="entry name" value="ATPASE GET3B"/>
    <property type="match status" value="1"/>
</dbReference>
<keyword evidence="1" id="KW-0732">Signal</keyword>
<organism evidence="3">
    <name type="scientific">Octactis speculum</name>
    <dbReference type="NCBI Taxonomy" id="3111310"/>
    <lineage>
        <taxon>Eukaryota</taxon>
        <taxon>Sar</taxon>
        <taxon>Stramenopiles</taxon>
        <taxon>Ochrophyta</taxon>
        <taxon>Dictyochophyceae</taxon>
        <taxon>Dictyochales</taxon>
        <taxon>Dictyochaceae</taxon>
        <taxon>Octactis</taxon>
    </lineage>
</organism>
<feature type="domain" description="ArsA/GET3 Anion-transporting ATPase-like" evidence="2">
    <location>
        <begin position="63"/>
        <end position="390"/>
    </location>
</feature>
<feature type="domain" description="ArsA/GET3 Anion-transporting ATPase-like" evidence="2">
    <location>
        <begin position="414"/>
        <end position="731"/>
    </location>
</feature>
<dbReference type="Pfam" id="PF02374">
    <property type="entry name" value="ArsA_ATPase"/>
    <property type="match status" value="2"/>
</dbReference>